<reference evidence="2" key="1">
    <citation type="submission" date="2016-11" db="UniProtKB">
        <authorList>
            <consortium name="WormBaseParasite"/>
        </authorList>
    </citation>
    <scope>IDENTIFICATION</scope>
    <source>
        <strain evidence="2">KR3021</strain>
    </source>
</reference>
<dbReference type="WBParaSite" id="RSKR_0000073900.1">
    <property type="protein sequence ID" value="RSKR_0000073900.1"/>
    <property type="gene ID" value="RSKR_0000073900"/>
</dbReference>
<dbReference type="Proteomes" id="UP000095286">
    <property type="component" value="Unplaced"/>
</dbReference>
<protein>
    <submittedName>
        <fullName evidence="2">N-acetyllactosaminide beta-1,3-N-acetylglucosaminyltransferase</fullName>
    </submittedName>
</protein>
<accession>A0AC35THX8</accession>
<evidence type="ECO:0000313" key="2">
    <source>
        <dbReference type="WBParaSite" id="RSKR_0000073900.1"/>
    </source>
</evidence>
<name>A0AC35THX8_9BILA</name>
<sequence length="381" mass="44868">MVCLSFGSKDLKKVNGLTVFDKTYIYTSDIFNTTKKNAADRITKVVTCSSLYLKPTFKESVTNWNGPMILGVLIDDNELVGKQASCAYCTLKRMGNGILNNLQIHFIYKQQHPFYSNDKIIHTLSVLNCSSMYSFNLYCTPDKISYNQKIINAGKFPINVLRNIMKEEVQTNFMILTDLDHFYSVNFERKMSLVAKRVLKKGTKYALVMRMFEVSSKVKKSSVKNKRMLWKLMRNKKASELHDSWYPLGHKIPRLKEWFKHKRTSVPTIQFTHPYKVVEWEPQIITRKEIPDYYDMPYPLHSNTSHRRELCRAGFKFVIVNDVFAYHRGFKSKRESYFVKAVTNKHIKSDTFNRDSMAFEERLDRMYPKTHSLCPRWTQRL</sequence>
<organism evidence="1 2">
    <name type="scientific">Rhabditophanes sp. KR3021</name>
    <dbReference type="NCBI Taxonomy" id="114890"/>
    <lineage>
        <taxon>Eukaryota</taxon>
        <taxon>Metazoa</taxon>
        <taxon>Ecdysozoa</taxon>
        <taxon>Nematoda</taxon>
        <taxon>Chromadorea</taxon>
        <taxon>Rhabditida</taxon>
        <taxon>Tylenchina</taxon>
        <taxon>Panagrolaimomorpha</taxon>
        <taxon>Strongyloidoidea</taxon>
        <taxon>Alloionematidae</taxon>
        <taxon>Rhabditophanes</taxon>
    </lineage>
</organism>
<evidence type="ECO:0000313" key="1">
    <source>
        <dbReference type="Proteomes" id="UP000095286"/>
    </source>
</evidence>
<proteinExistence type="predicted"/>